<dbReference type="PANTHER" id="PTHR12400:SF97">
    <property type="entry name" value="KINASE"/>
    <property type="match status" value="1"/>
</dbReference>
<keyword evidence="4 6" id="KW-0418">Kinase</keyword>
<keyword evidence="9" id="KW-1185">Reference proteome</keyword>
<dbReference type="FunFam" id="3.30.470.160:FF:000001">
    <property type="entry name" value="Kinase"/>
    <property type="match status" value="1"/>
</dbReference>
<feature type="region of interest" description="Disordered" evidence="7">
    <location>
        <begin position="585"/>
        <end position="622"/>
    </location>
</feature>
<protein>
    <recommendedName>
        <fullName evidence="6">Kinase</fullName>
        <ecNumber evidence="6">2.7.-.-</ecNumber>
    </recommendedName>
</protein>
<dbReference type="GO" id="GO:0005524">
    <property type="term" value="F:ATP binding"/>
    <property type="evidence" value="ECO:0007669"/>
    <property type="project" value="UniProtKB-KW"/>
</dbReference>
<dbReference type="AlphaFoldDB" id="A0A9Q0M748"/>
<keyword evidence="5" id="KW-0067">ATP-binding</keyword>
<dbReference type="GO" id="GO:0000828">
    <property type="term" value="F:inositol hexakisphosphate kinase activity"/>
    <property type="evidence" value="ECO:0007669"/>
    <property type="project" value="TreeGrafter"/>
</dbReference>
<dbReference type="GO" id="GO:0005634">
    <property type="term" value="C:nucleus"/>
    <property type="evidence" value="ECO:0007669"/>
    <property type="project" value="TreeGrafter"/>
</dbReference>
<dbReference type="Gene3D" id="3.30.470.160">
    <property type="entry name" value="Inositol polyphosphate kinase"/>
    <property type="match status" value="1"/>
</dbReference>
<evidence type="ECO:0000256" key="6">
    <source>
        <dbReference type="RuleBase" id="RU363090"/>
    </source>
</evidence>
<dbReference type="SUPFAM" id="SSF56104">
    <property type="entry name" value="SAICAR synthase-like"/>
    <property type="match status" value="1"/>
</dbReference>
<evidence type="ECO:0000256" key="3">
    <source>
        <dbReference type="ARBA" id="ARBA00022741"/>
    </source>
</evidence>
<dbReference type="InterPro" id="IPR005522">
    <property type="entry name" value="IPK"/>
</dbReference>
<name>A0A9Q0M748_BLOTA</name>
<evidence type="ECO:0000256" key="5">
    <source>
        <dbReference type="ARBA" id="ARBA00022840"/>
    </source>
</evidence>
<proteinExistence type="inferred from homology"/>
<reference evidence="8" key="1">
    <citation type="submission" date="2022-12" db="EMBL/GenBank/DDBJ databases">
        <title>Genome assemblies of Blomia tropicalis.</title>
        <authorList>
            <person name="Cui Y."/>
        </authorList>
    </citation>
    <scope>NUCLEOTIDE SEQUENCE</scope>
    <source>
        <tissue evidence="8">Adult mites</tissue>
    </source>
</reference>
<feature type="region of interest" description="Disordered" evidence="7">
    <location>
        <begin position="1"/>
        <end position="20"/>
    </location>
</feature>
<organism evidence="8 9">
    <name type="scientific">Blomia tropicalis</name>
    <name type="common">Mite</name>
    <dbReference type="NCBI Taxonomy" id="40697"/>
    <lineage>
        <taxon>Eukaryota</taxon>
        <taxon>Metazoa</taxon>
        <taxon>Ecdysozoa</taxon>
        <taxon>Arthropoda</taxon>
        <taxon>Chelicerata</taxon>
        <taxon>Arachnida</taxon>
        <taxon>Acari</taxon>
        <taxon>Acariformes</taxon>
        <taxon>Sarcoptiformes</taxon>
        <taxon>Astigmata</taxon>
        <taxon>Glycyphagoidea</taxon>
        <taxon>Echimyopodidae</taxon>
        <taxon>Blomia</taxon>
    </lineage>
</organism>
<evidence type="ECO:0000313" key="9">
    <source>
        <dbReference type="Proteomes" id="UP001142055"/>
    </source>
</evidence>
<feature type="region of interest" description="Disordered" evidence="7">
    <location>
        <begin position="31"/>
        <end position="50"/>
    </location>
</feature>
<dbReference type="GO" id="GO:0032958">
    <property type="term" value="P:inositol phosphate biosynthetic process"/>
    <property type="evidence" value="ECO:0007669"/>
    <property type="project" value="InterPro"/>
</dbReference>
<feature type="compositionally biased region" description="Polar residues" evidence="7">
    <location>
        <begin position="611"/>
        <end position="622"/>
    </location>
</feature>
<feature type="compositionally biased region" description="Basic residues" evidence="7">
    <location>
        <begin position="35"/>
        <end position="49"/>
    </location>
</feature>
<comment type="caution">
    <text evidence="8">The sequence shown here is derived from an EMBL/GenBank/DDBJ whole genome shotgun (WGS) entry which is preliminary data.</text>
</comment>
<evidence type="ECO:0000256" key="7">
    <source>
        <dbReference type="SAM" id="MobiDB-lite"/>
    </source>
</evidence>
<evidence type="ECO:0000313" key="8">
    <source>
        <dbReference type="EMBL" id="KAJ6218570.1"/>
    </source>
</evidence>
<dbReference type="EC" id="2.7.-.-" evidence="6"/>
<dbReference type="PANTHER" id="PTHR12400">
    <property type="entry name" value="INOSITOL POLYPHOSPHATE KINASE"/>
    <property type="match status" value="1"/>
</dbReference>
<evidence type="ECO:0000256" key="4">
    <source>
        <dbReference type="ARBA" id="ARBA00022777"/>
    </source>
</evidence>
<sequence>MVASSPSQSSSPIVASSKGISTISSPNTKYLYRPSSHHLQPHHHHKRSQLKQSFDLAAAAAELYAAACVRIPVTNSSKLTITNAATTTIVTNHRHKYVYQTMNTNNGSSSNHHADHGNQHFHSFCNVETDVLDDECKQVNQSTILKDGQIIIMDYIDDEDEVDDDNCNEYVFDNVHHSINCQQSLDDRFDKKSTNHTQQTIIETICDNVQNEDSIDVRRPSSSCSMDDGMLYVTDSSSSTSSSLLSVSIDSSSTSSLDLSSNNNRTDVVGTPCTIKSSPWRKVRSLVTSPFIQTYKRQRYPWIQLAGHQGNFLAGQIQGTILKKKSGNEDKCFQTIMDDELFNFVPHFKKLVYLNNECYLELEDLLANFNNPSIMDIKMGVRTYLEEELIKAGEKPKLRKDMYEKMVAIDPDEPNSEEHALRAVTKPRYMIWRETMSSTSTLGFRIDGVKLRSGTDACRTMKDFKRTKTEDSVLNSIIHFAENNPNCVDNYLHKLQLIRKTLAQSRFFNTHEMIGSSLLFVHDDNHADIWLIDFAKTYPLPEGVRINHRDKWQLGNHEDGYLTGLDNLIRMFTDLAQRCHKNTKNVDESDGLTSSDDSSNDSSLISKTTSRTQVDTNSVVSL</sequence>
<comment type="similarity">
    <text evidence="1 6">Belongs to the inositol phosphokinase (IPK) family.</text>
</comment>
<keyword evidence="2 6" id="KW-0808">Transferase</keyword>
<feature type="compositionally biased region" description="Low complexity" evidence="7">
    <location>
        <begin position="1"/>
        <end position="17"/>
    </location>
</feature>
<gene>
    <name evidence="8" type="ORF">RDWZM_009727</name>
</gene>
<keyword evidence="3" id="KW-0547">Nucleotide-binding</keyword>
<dbReference type="EMBL" id="JAPWDV010000003">
    <property type="protein sequence ID" value="KAJ6218570.1"/>
    <property type="molecule type" value="Genomic_DNA"/>
</dbReference>
<dbReference type="GO" id="GO:0005737">
    <property type="term" value="C:cytoplasm"/>
    <property type="evidence" value="ECO:0007669"/>
    <property type="project" value="TreeGrafter"/>
</dbReference>
<dbReference type="GO" id="GO:0046854">
    <property type="term" value="P:phosphatidylinositol phosphate biosynthetic process"/>
    <property type="evidence" value="ECO:0007669"/>
    <property type="project" value="TreeGrafter"/>
</dbReference>
<evidence type="ECO:0000256" key="1">
    <source>
        <dbReference type="ARBA" id="ARBA00007374"/>
    </source>
</evidence>
<dbReference type="Proteomes" id="UP001142055">
    <property type="component" value="Chromosome 3"/>
</dbReference>
<accession>A0A9Q0M748</accession>
<dbReference type="Pfam" id="PF03770">
    <property type="entry name" value="IPK"/>
    <property type="match status" value="1"/>
</dbReference>
<dbReference type="InterPro" id="IPR038286">
    <property type="entry name" value="IPK_sf"/>
</dbReference>
<feature type="compositionally biased region" description="Low complexity" evidence="7">
    <location>
        <begin position="591"/>
        <end position="610"/>
    </location>
</feature>
<evidence type="ECO:0000256" key="2">
    <source>
        <dbReference type="ARBA" id="ARBA00022679"/>
    </source>
</evidence>